<dbReference type="InterPro" id="IPR035422">
    <property type="entry name" value="AlgF"/>
</dbReference>
<evidence type="ECO:0000313" key="9">
    <source>
        <dbReference type="EMBL" id="MCM2681221.1"/>
    </source>
</evidence>
<feature type="signal peptide" evidence="8">
    <location>
        <begin position="1"/>
        <end position="23"/>
    </location>
</feature>
<keyword evidence="7" id="KW-0016">Alginate biosynthesis</keyword>
<proteinExistence type="inferred from homology"/>
<sequence>MKKLLLVSATLVAMLFGSTLAFAGDGGLYGKQAPANAAFFRIFNSSDTSPVAVTVAGETLQSINPLSATAYGFTESASLKLSFNGSPFIVAAAPKSVHTIIWDGQSAYAIKEEAFSNKKKARLKLFNLTGKDVSLKTADGKTPVIKDVKSADYGFRDINALNMPFGFFEGDSSMLTSEKLALKKGQATSLFLVKNGGAALYVKADEER</sequence>
<protein>
    <recommendedName>
        <fullName evidence="4">Alginate biosynthesis protein AlgF</fullName>
    </recommendedName>
</protein>
<dbReference type="RefSeq" id="WP_251262704.1">
    <property type="nucleotide sequence ID" value="NZ_JAMQGP010000009.1"/>
</dbReference>
<evidence type="ECO:0000256" key="2">
    <source>
        <dbReference type="ARBA" id="ARBA00005182"/>
    </source>
</evidence>
<evidence type="ECO:0000256" key="7">
    <source>
        <dbReference type="ARBA" id="ARBA00022841"/>
    </source>
</evidence>
<dbReference type="Pfam" id="PF11182">
    <property type="entry name" value="AlgF"/>
    <property type="match status" value="1"/>
</dbReference>
<comment type="similarity">
    <text evidence="3">Belongs to the AlgF family.</text>
</comment>
<keyword evidence="5 8" id="KW-0732">Signal</keyword>
<comment type="caution">
    <text evidence="9">The sequence shown here is derived from an EMBL/GenBank/DDBJ whole genome shotgun (WGS) entry which is preliminary data.</text>
</comment>
<keyword evidence="10" id="KW-1185">Reference proteome</keyword>
<comment type="subcellular location">
    <subcellularLocation>
        <location evidence="1">Periplasm</location>
    </subcellularLocation>
</comment>
<name>A0AA42B9P1_9GAMM</name>
<feature type="chain" id="PRO_5041320193" description="Alginate biosynthesis protein AlgF" evidence="8">
    <location>
        <begin position="24"/>
        <end position="208"/>
    </location>
</feature>
<comment type="pathway">
    <text evidence="2">Glycan biosynthesis; alginate biosynthesis.</text>
</comment>
<evidence type="ECO:0000256" key="6">
    <source>
        <dbReference type="ARBA" id="ARBA00022764"/>
    </source>
</evidence>
<evidence type="ECO:0000256" key="8">
    <source>
        <dbReference type="SAM" id="SignalP"/>
    </source>
</evidence>
<accession>A0AA42B9P1</accession>
<evidence type="ECO:0000256" key="3">
    <source>
        <dbReference type="ARBA" id="ARBA00010033"/>
    </source>
</evidence>
<keyword evidence="6" id="KW-0574">Periplasm</keyword>
<evidence type="ECO:0000256" key="4">
    <source>
        <dbReference type="ARBA" id="ARBA00013964"/>
    </source>
</evidence>
<evidence type="ECO:0000256" key="1">
    <source>
        <dbReference type="ARBA" id="ARBA00004418"/>
    </source>
</evidence>
<reference evidence="9 10" key="1">
    <citation type="journal article" date="2013" name="Antonie Van Leeuwenhoek">
        <title>Echinimonas agarilytica gen. nov., sp. nov., a new gammaproteobacterium isolated from the sea urchin Strongylocentrotus intermedius.</title>
        <authorList>
            <person name="Nedashkovskaya O.I."/>
            <person name="Stenkova A.M."/>
            <person name="Zhukova N.V."/>
            <person name="Van Trappen S."/>
            <person name="Lee J.S."/>
            <person name="Kim S.B."/>
        </authorList>
    </citation>
    <scope>NUCLEOTIDE SEQUENCE [LARGE SCALE GENOMIC DNA]</scope>
    <source>
        <strain evidence="9 10">KMM 6351</strain>
    </source>
</reference>
<gene>
    <name evidence="9" type="ORF">NAF29_16355</name>
</gene>
<dbReference type="AlphaFoldDB" id="A0AA42B9P1"/>
<dbReference type="EMBL" id="JAMQGP010000009">
    <property type="protein sequence ID" value="MCM2681221.1"/>
    <property type="molecule type" value="Genomic_DNA"/>
</dbReference>
<organism evidence="9 10">
    <name type="scientific">Echinimonas agarilytica</name>
    <dbReference type="NCBI Taxonomy" id="1215918"/>
    <lineage>
        <taxon>Bacteria</taxon>
        <taxon>Pseudomonadati</taxon>
        <taxon>Pseudomonadota</taxon>
        <taxon>Gammaproteobacteria</taxon>
        <taxon>Alteromonadales</taxon>
        <taxon>Echinimonadaceae</taxon>
        <taxon>Echinimonas</taxon>
    </lineage>
</organism>
<dbReference type="GO" id="GO:0042121">
    <property type="term" value="P:alginic acid biosynthetic process"/>
    <property type="evidence" value="ECO:0007669"/>
    <property type="project" value="UniProtKB-KW"/>
</dbReference>
<dbReference type="Proteomes" id="UP001165393">
    <property type="component" value="Unassembled WGS sequence"/>
</dbReference>
<evidence type="ECO:0000256" key="5">
    <source>
        <dbReference type="ARBA" id="ARBA00022729"/>
    </source>
</evidence>
<dbReference type="GO" id="GO:0042597">
    <property type="term" value="C:periplasmic space"/>
    <property type="evidence" value="ECO:0007669"/>
    <property type="project" value="UniProtKB-SubCell"/>
</dbReference>
<evidence type="ECO:0000313" key="10">
    <source>
        <dbReference type="Proteomes" id="UP001165393"/>
    </source>
</evidence>